<dbReference type="EMBL" id="KQ460615">
    <property type="protein sequence ID" value="KPJ13638.1"/>
    <property type="molecule type" value="Genomic_DNA"/>
</dbReference>
<name>A0A194R741_PAPMA</name>
<protein>
    <submittedName>
        <fullName evidence="1">Uncharacterized protein</fullName>
    </submittedName>
</protein>
<evidence type="ECO:0000313" key="2">
    <source>
        <dbReference type="Proteomes" id="UP000053240"/>
    </source>
</evidence>
<reference evidence="1 2" key="1">
    <citation type="journal article" date="2015" name="Nat. Commun.">
        <title>Outbred genome sequencing and CRISPR/Cas9 gene editing in butterflies.</title>
        <authorList>
            <person name="Li X."/>
            <person name="Fan D."/>
            <person name="Zhang W."/>
            <person name="Liu G."/>
            <person name="Zhang L."/>
            <person name="Zhao L."/>
            <person name="Fang X."/>
            <person name="Chen L."/>
            <person name="Dong Y."/>
            <person name="Chen Y."/>
            <person name="Ding Y."/>
            <person name="Zhao R."/>
            <person name="Feng M."/>
            <person name="Zhu Y."/>
            <person name="Feng Y."/>
            <person name="Jiang X."/>
            <person name="Zhu D."/>
            <person name="Xiang H."/>
            <person name="Feng X."/>
            <person name="Li S."/>
            <person name="Wang J."/>
            <person name="Zhang G."/>
            <person name="Kronforst M.R."/>
            <person name="Wang W."/>
        </authorList>
    </citation>
    <scope>NUCLEOTIDE SEQUENCE [LARGE SCALE GENOMIC DNA]</scope>
    <source>
        <strain evidence="1">Ya'a_city_454_Pm</strain>
        <tissue evidence="1">Whole body</tissue>
    </source>
</reference>
<sequence>MISTSLSTTCYRGVLSYSGHISRRQPDNLDKLVVIGEIEGKSADHLLGGLTKSKQYSTFRVL</sequence>
<dbReference type="InParanoid" id="A0A194R741"/>
<gene>
    <name evidence="1" type="ORF">RR48_10822</name>
</gene>
<accession>A0A194R741</accession>
<organism evidence="1 2">
    <name type="scientific">Papilio machaon</name>
    <name type="common">Old World swallowtail butterfly</name>
    <dbReference type="NCBI Taxonomy" id="76193"/>
    <lineage>
        <taxon>Eukaryota</taxon>
        <taxon>Metazoa</taxon>
        <taxon>Ecdysozoa</taxon>
        <taxon>Arthropoda</taxon>
        <taxon>Hexapoda</taxon>
        <taxon>Insecta</taxon>
        <taxon>Pterygota</taxon>
        <taxon>Neoptera</taxon>
        <taxon>Endopterygota</taxon>
        <taxon>Lepidoptera</taxon>
        <taxon>Glossata</taxon>
        <taxon>Ditrysia</taxon>
        <taxon>Papilionoidea</taxon>
        <taxon>Papilionidae</taxon>
        <taxon>Papilioninae</taxon>
        <taxon>Papilio</taxon>
    </lineage>
</organism>
<proteinExistence type="predicted"/>
<dbReference type="Proteomes" id="UP000053240">
    <property type="component" value="Unassembled WGS sequence"/>
</dbReference>
<dbReference type="AlphaFoldDB" id="A0A194R741"/>
<evidence type="ECO:0000313" key="1">
    <source>
        <dbReference type="EMBL" id="KPJ13638.1"/>
    </source>
</evidence>
<keyword evidence="2" id="KW-1185">Reference proteome</keyword>